<dbReference type="RefSeq" id="WP_367983261.1">
    <property type="nucleotide sequence ID" value="NZ_JBAKFF010000001.1"/>
</dbReference>
<dbReference type="Proteomes" id="UP001556637">
    <property type="component" value="Unassembled WGS sequence"/>
</dbReference>
<dbReference type="EMBL" id="JBAKFF010000001">
    <property type="protein sequence ID" value="MEX0430465.1"/>
    <property type="molecule type" value="Genomic_DNA"/>
</dbReference>
<name>A0ABV3T881_9GAMM</name>
<proteinExistence type="predicted"/>
<evidence type="ECO:0000313" key="2">
    <source>
        <dbReference type="Proteomes" id="UP001556637"/>
    </source>
</evidence>
<protein>
    <recommendedName>
        <fullName evidence="3">Ornithine cyclodeaminase</fullName>
    </recommendedName>
</protein>
<sequence length="52" mass="5643">MRVPGRKGSELTLFDGSGVGLQDLSLARAALERARARARVRGMGQRLDLTCE</sequence>
<evidence type="ECO:0000313" key="1">
    <source>
        <dbReference type="EMBL" id="MEX0430465.1"/>
    </source>
</evidence>
<organism evidence="1 2">
    <name type="scientific">Spiribacter insolitus</name>
    <dbReference type="NCBI Taxonomy" id="3122417"/>
    <lineage>
        <taxon>Bacteria</taxon>
        <taxon>Pseudomonadati</taxon>
        <taxon>Pseudomonadota</taxon>
        <taxon>Gammaproteobacteria</taxon>
        <taxon>Chromatiales</taxon>
        <taxon>Ectothiorhodospiraceae</taxon>
        <taxon>Spiribacter</taxon>
    </lineage>
</organism>
<accession>A0ABV3T881</accession>
<comment type="caution">
    <text evidence="1">The sequence shown here is derived from an EMBL/GenBank/DDBJ whole genome shotgun (WGS) entry which is preliminary data.</text>
</comment>
<gene>
    <name evidence="1" type="ORF">V6X30_03480</name>
</gene>
<keyword evidence="2" id="KW-1185">Reference proteome</keyword>
<evidence type="ECO:0008006" key="3">
    <source>
        <dbReference type="Google" id="ProtNLM"/>
    </source>
</evidence>
<reference evidence="1 2" key="1">
    <citation type="submission" date="2024-02" db="EMBL/GenBank/DDBJ databases">
        <title>New especies of Spiribacter isolated from saline water.</title>
        <authorList>
            <person name="Leon M.J."/>
            <person name="De La Haba R."/>
            <person name="Sanchez-Porro C."/>
            <person name="Ventosa A."/>
        </authorList>
    </citation>
    <scope>NUCLEOTIDE SEQUENCE [LARGE SCALE GENOMIC DNA]</scope>
    <source>
        <strain evidence="2">ag22IC4-189</strain>
    </source>
</reference>